<name>A0ABP0H839_9DINO</name>
<evidence type="ECO:0000313" key="2">
    <source>
        <dbReference type="EMBL" id="CAK8986353.1"/>
    </source>
</evidence>
<evidence type="ECO:0000256" key="1">
    <source>
        <dbReference type="SAM" id="SignalP"/>
    </source>
</evidence>
<dbReference type="EMBL" id="CAXAMM010000181">
    <property type="protein sequence ID" value="CAK8986353.1"/>
    <property type="molecule type" value="Genomic_DNA"/>
</dbReference>
<protein>
    <submittedName>
        <fullName evidence="2">Uncharacterized protein</fullName>
    </submittedName>
</protein>
<feature type="signal peptide" evidence="1">
    <location>
        <begin position="1"/>
        <end position="23"/>
    </location>
</feature>
<gene>
    <name evidence="2" type="ORF">SCF082_LOCUS515</name>
</gene>
<sequence>MAPTLRRSYLALLSLNLQTLCHSSVLPRRRQYATASCSGRTTGHFFTHNYECVPPNNFMGQHWVKAFCSELGGNVTFEQYAGSECTGEMLLTETFPSGCSLCTDPGYTCYGGGLRSVSISCISAAGSSRASTVPYSRFFLILFTGGLLGSSCL</sequence>
<evidence type="ECO:0000313" key="3">
    <source>
        <dbReference type="Proteomes" id="UP001642464"/>
    </source>
</evidence>
<feature type="chain" id="PRO_5046453387" evidence="1">
    <location>
        <begin position="24"/>
        <end position="153"/>
    </location>
</feature>
<organism evidence="2 3">
    <name type="scientific">Durusdinium trenchii</name>
    <dbReference type="NCBI Taxonomy" id="1381693"/>
    <lineage>
        <taxon>Eukaryota</taxon>
        <taxon>Sar</taxon>
        <taxon>Alveolata</taxon>
        <taxon>Dinophyceae</taxon>
        <taxon>Suessiales</taxon>
        <taxon>Symbiodiniaceae</taxon>
        <taxon>Durusdinium</taxon>
    </lineage>
</organism>
<keyword evidence="1" id="KW-0732">Signal</keyword>
<comment type="caution">
    <text evidence="2">The sequence shown here is derived from an EMBL/GenBank/DDBJ whole genome shotgun (WGS) entry which is preliminary data.</text>
</comment>
<dbReference type="Proteomes" id="UP001642464">
    <property type="component" value="Unassembled WGS sequence"/>
</dbReference>
<proteinExistence type="predicted"/>
<keyword evidence="3" id="KW-1185">Reference proteome</keyword>
<accession>A0ABP0H839</accession>
<reference evidence="2 3" key="1">
    <citation type="submission" date="2024-02" db="EMBL/GenBank/DDBJ databases">
        <authorList>
            <person name="Chen Y."/>
            <person name="Shah S."/>
            <person name="Dougan E. K."/>
            <person name="Thang M."/>
            <person name="Chan C."/>
        </authorList>
    </citation>
    <scope>NUCLEOTIDE SEQUENCE [LARGE SCALE GENOMIC DNA]</scope>
</reference>